<proteinExistence type="predicted"/>
<dbReference type="PROSITE" id="PS00903">
    <property type="entry name" value="CYT_DCMP_DEAMINASES_1"/>
    <property type="match status" value="1"/>
</dbReference>
<evidence type="ECO:0000313" key="4">
    <source>
        <dbReference type="EMBL" id="SHJ72559.1"/>
    </source>
</evidence>
<keyword evidence="5" id="KW-1185">Reference proteome</keyword>
<evidence type="ECO:0000259" key="3">
    <source>
        <dbReference type="PROSITE" id="PS51747"/>
    </source>
</evidence>
<keyword evidence="1" id="KW-0479">Metal-binding</keyword>
<dbReference type="GO" id="GO:0008835">
    <property type="term" value="F:diaminohydroxyphosphoribosylaminopyrimidine deaminase activity"/>
    <property type="evidence" value="ECO:0007669"/>
    <property type="project" value="TreeGrafter"/>
</dbReference>
<dbReference type="CDD" id="cd01285">
    <property type="entry name" value="nucleoside_deaminase"/>
    <property type="match status" value="1"/>
</dbReference>
<dbReference type="InterPro" id="IPR016192">
    <property type="entry name" value="APOBEC/CMP_deaminase_Zn-bd"/>
</dbReference>
<protein>
    <submittedName>
        <fullName evidence="4">Cytosine deaminase</fullName>
    </submittedName>
</protein>
<dbReference type="AlphaFoldDB" id="A0A1M6LMW8"/>
<dbReference type="RefSeq" id="WP_073475597.1">
    <property type="nucleotide sequence ID" value="NZ_FQZU01000011.1"/>
</dbReference>
<dbReference type="GO" id="GO:0008270">
    <property type="term" value="F:zinc ion binding"/>
    <property type="evidence" value="ECO:0007669"/>
    <property type="project" value="InterPro"/>
</dbReference>
<organism evidence="4 5">
    <name type="scientific">Desulfatibacillum alkenivorans DSM 16219</name>
    <dbReference type="NCBI Taxonomy" id="1121393"/>
    <lineage>
        <taxon>Bacteria</taxon>
        <taxon>Pseudomonadati</taxon>
        <taxon>Thermodesulfobacteriota</taxon>
        <taxon>Desulfobacteria</taxon>
        <taxon>Desulfobacterales</taxon>
        <taxon>Desulfatibacillaceae</taxon>
        <taxon>Desulfatibacillum</taxon>
    </lineage>
</organism>
<dbReference type="SUPFAM" id="SSF53927">
    <property type="entry name" value="Cytidine deaminase-like"/>
    <property type="match status" value="1"/>
</dbReference>
<dbReference type="PANTHER" id="PTHR11079">
    <property type="entry name" value="CYTOSINE DEAMINASE FAMILY MEMBER"/>
    <property type="match status" value="1"/>
</dbReference>
<gene>
    <name evidence="4" type="ORF">SAMN02745216_02132</name>
</gene>
<name>A0A1M6LMW8_9BACT</name>
<evidence type="ECO:0000256" key="1">
    <source>
        <dbReference type="ARBA" id="ARBA00022723"/>
    </source>
</evidence>
<keyword evidence="2" id="KW-0862">Zinc</keyword>
<dbReference type="InterPro" id="IPR002125">
    <property type="entry name" value="CMP_dCMP_dom"/>
</dbReference>
<dbReference type="PANTHER" id="PTHR11079:SF162">
    <property type="entry name" value="RIBOFLAVIN BIOSYNTHESIS PROTEIN PYRD, CHLOROPLASTIC"/>
    <property type="match status" value="1"/>
</dbReference>
<dbReference type="OrthoDB" id="9802676at2"/>
<accession>A0A1M6LMW8</accession>
<dbReference type="InterPro" id="IPR016193">
    <property type="entry name" value="Cytidine_deaminase-like"/>
</dbReference>
<evidence type="ECO:0000256" key="2">
    <source>
        <dbReference type="ARBA" id="ARBA00022833"/>
    </source>
</evidence>
<dbReference type="Pfam" id="PF00383">
    <property type="entry name" value="dCMP_cyt_deam_1"/>
    <property type="match status" value="1"/>
</dbReference>
<dbReference type="Gene3D" id="3.40.140.10">
    <property type="entry name" value="Cytidine Deaminase, domain 2"/>
    <property type="match status" value="1"/>
</dbReference>
<dbReference type="Proteomes" id="UP000183994">
    <property type="component" value="Unassembled WGS sequence"/>
</dbReference>
<sequence length="215" mass="24352">MERKVDNLVSLPEDFNAERDLLSLSDPKFVDLKDRLYDEYKGSVSDADNSDEYFSWISCWIALYSVQTNNLGIGALLVDQDNKIVSYSHNQVFSPKFRSDAHAEMLTINDFESRQPSKCNLSGYTIYSSLEPCPMCLTRLIIAGVGRVVYVADDEYGGMVHLIDLLPKIWQDLRKTGVYTSLECCQNIKNLSSDIFAYNRERLDSTLFDGGQIGV</sequence>
<dbReference type="PROSITE" id="PS51747">
    <property type="entry name" value="CYT_DCMP_DEAMINASES_2"/>
    <property type="match status" value="1"/>
</dbReference>
<dbReference type="EMBL" id="FQZU01000011">
    <property type="protein sequence ID" value="SHJ72559.1"/>
    <property type="molecule type" value="Genomic_DNA"/>
</dbReference>
<feature type="domain" description="CMP/dCMP-type deaminase" evidence="3">
    <location>
        <begin position="49"/>
        <end position="173"/>
    </location>
</feature>
<dbReference type="STRING" id="1121393.SAMN02745216_02132"/>
<evidence type="ECO:0000313" key="5">
    <source>
        <dbReference type="Proteomes" id="UP000183994"/>
    </source>
</evidence>
<reference evidence="5" key="1">
    <citation type="submission" date="2016-11" db="EMBL/GenBank/DDBJ databases">
        <authorList>
            <person name="Varghese N."/>
            <person name="Submissions S."/>
        </authorList>
    </citation>
    <scope>NUCLEOTIDE SEQUENCE [LARGE SCALE GENOMIC DNA]</scope>
    <source>
        <strain evidence="5">DSM 16219</strain>
    </source>
</reference>